<dbReference type="PATRIC" id="fig|517011.3.peg.3023"/>
<feature type="transmembrane region" description="Helical" evidence="1">
    <location>
        <begin position="49"/>
        <end position="71"/>
    </location>
</feature>
<proteinExistence type="predicted"/>
<dbReference type="AlphaFoldDB" id="A0A0R0CQH5"/>
<dbReference type="Proteomes" id="UP000051386">
    <property type="component" value="Unassembled WGS sequence"/>
</dbReference>
<gene>
    <name evidence="2" type="ORF">ABB28_14820</name>
</gene>
<reference evidence="2 3" key="1">
    <citation type="submission" date="2015-05" db="EMBL/GenBank/DDBJ databases">
        <title>Genome sequencing and analysis of members of genus Stenotrophomonas.</title>
        <authorList>
            <person name="Patil P.P."/>
            <person name="Midha S."/>
            <person name="Patil P.B."/>
        </authorList>
    </citation>
    <scope>NUCLEOTIDE SEQUENCE [LARGE SCALE GENOMIC DNA]</scope>
    <source>
        <strain evidence="2 3">DSM 21508</strain>
    </source>
</reference>
<keyword evidence="1" id="KW-1133">Transmembrane helix</keyword>
<evidence type="ECO:0008006" key="4">
    <source>
        <dbReference type="Google" id="ProtNLM"/>
    </source>
</evidence>
<feature type="transmembrane region" description="Helical" evidence="1">
    <location>
        <begin position="96"/>
        <end position="113"/>
    </location>
</feature>
<accession>A0A0R0CQH5</accession>
<protein>
    <recommendedName>
        <fullName evidence="4">Transmembrane protein</fullName>
    </recommendedName>
</protein>
<dbReference type="EMBL" id="LDJK01000075">
    <property type="protein sequence ID" value="KRG72153.1"/>
    <property type="molecule type" value="Genomic_DNA"/>
</dbReference>
<comment type="caution">
    <text evidence="2">The sequence shown here is derived from an EMBL/GenBank/DDBJ whole genome shotgun (WGS) entry which is preliminary data.</text>
</comment>
<evidence type="ECO:0000313" key="3">
    <source>
        <dbReference type="Proteomes" id="UP000051386"/>
    </source>
</evidence>
<evidence type="ECO:0000313" key="2">
    <source>
        <dbReference type="EMBL" id="KRG72153.1"/>
    </source>
</evidence>
<evidence type="ECO:0000256" key="1">
    <source>
        <dbReference type="SAM" id="Phobius"/>
    </source>
</evidence>
<organism evidence="2 3">
    <name type="scientific">Stenotrophomonas chelatiphaga</name>
    <dbReference type="NCBI Taxonomy" id="517011"/>
    <lineage>
        <taxon>Bacteria</taxon>
        <taxon>Pseudomonadati</taxon>
        <taxon>Pseudomonadota</taxon>
        <taxon>Gammaproteobacteria</taxon>
        <taxon>Lysobacterales</taxon>
        <taxon>Lysobacteraceae</taxon>
        <taxon>Stenotrophomonas</taxon>
    </lineage>
</organism>
<sequence>MDSSDNAVPAGGLPGSRPSAFDWSLIPVSEGNEDSLVLRASHRMRREPALLFTTAYLLVSALGLWCSYWFYRGFGLSILDYLQASDFLVAGVRDPVYIGLLVLGVLLVLLVTWPETLRLRNPDTVARLAGRNRAWRMLLGRSVFTSWEATRMRPLTAMTVAVTLFMAVAAAGYVAQRGADIRDHRDGDAVTVHLIGDAAALPGQARLLGTSSAFVFLWWPAQRRAEAVPIAAVRRVQAVVVAAKVATPERGAGKPAPR</sequence>
<keyword evidence="1" id="KW-0812">Transmembrane</keyword>
<keyword evidence="3" id="KW-1185">Reference proteome</keyword>
<name>A0A0R0CQH5_9GAMM</name>
<feature type="transmembrane region" description="Helical" evidence="1">
    <location>
        <begin position="155"/>
        <end position="175"/>
    </location>
</feature>
<keyword evidence="1" id="KW-0472">Membrane</keyword>
<dbReference type="RefSeq" id="WP_057509352.1">
    <property type="nucleotide sequence ID" value="NZ_LDJK01000075.1"/>
</dbReference>